<accession>A0ABW7EVV8</accession>
<proteinExistence type="predicted"/>
<dbReference type="PROSITE" id="PS51257">
    <property type="entry name" value="PROKAR_LIPOPROTEIN"/>
    <property type="match status" value="1"/>
</dbReference>
<gene>
    <name evidence="1" type="ORF">ACG02S_23995</name>
</gene>
<reference evidence="1 2" key="1">
    <citation type="submission" date="2024-09" db="EMBL/GenBank/DDBJ databases">
        <title>Novel species of the genus Pelomonas and Roseateles isolated from streams.</title>
        <authorList>
            <person name="Lu H."/>
        </authorList>
    </citation>
    <scope>NUCLEOTIDE SEQUENCE [LARGE SCALE GENOMIC DNA]</scope>
    <source>
        <strain evidence="1 2">DC23W</strain>
    </source>
</reference>
<evidence type="ECO:0008006" key="3">
    <source>
        <dbReference type="Google" id="ProtNLM"/>
    </source>
</evidence>
<organism evidence="1 2">
    <name type="scientific">Pelomonas dachongensis</name>
    <dbReference type="NCBI Taxonomy" id="3299029"/>
    <lineage>
        <taxon>Bacteria</taxon>
        <taxon>Pseudomonadati</taxon>
        <taxon>Pseudomonadota</taxon>
        <taxon>Betaproteobacteria</taxon>
        <taxon>Burkholderiales</taxon>
        <taxon>Sphaerotilaceae</taxon>
        <taxon>Roseateles</taxon>
    </lineage>
</organism>
<dbReference type="Proteomes" id="UP001606300">
    <property type="component" value="Unassembled WGS sequence"/>
</dbReference>
<sequence length="217" mass="23506">MTSRRWQACLGAFAAALLSGCCVPKKVDVALQDEAIRSLSRCDSGWVLGPGEACRFLVNAGTVSTSLPLKMEAGVSYRIEVPANQSWTDWFVPADPLQGDDGNWLINLVDGKRRLPTQPWFVLGVAERRCKGDEDCAETSARPVGTDMLITAPVDAELVFFANDVPCAYWNNCGYVWVKVQRQQAVGNSSGKAGDTATEIVHPLLPSSTNTGRRSLS</sequence>
<dbReference type="EMBL" id="JBIGHY010000014">
    <property type="protein sequence ID" value="MFG6416964.1"/>
    <property type="molecule type" value="Genomic_DNA"/>
</dbReference>
<evidence type="ECO:0000313" key="1">
    <source>
        <dbReference type="EMBL" id="MFG6416964.1"/>
    </source>
</evidence>
<comment type="caution">
    <text evidence="1">The sequence shown here is derived from an EMBL/GenBank/DDBJ whole genome shotgun (WGS) entry which is preliminary data.</text>
</comment>
<keyword evidence="2" id="KW-1185">Reference proteome</keyword>
<evidence type="ECO:0000313" key="2">
    <source>
        <dbReference type="Proteomes" id="UP001606300"/>
    </source>
</evidence>
<name>A0ABW7EVV8_9BURK</name>
<protein>
    <recommendedName>
        <fullName evidence="3">Lipoprotein</fullName>
    </recommendedName>
</protein>
<dbReference type="Gene3D" id="2.60.120.430">
    <property type="entry name" value="Galactose-binding lectin"/>
    <property type="match status" value="1"/>
</dbReference>